<evidence type="ECO:0000313" key="2">
    <source>
        <dbReference type="Proteomes" id="UP001165960"/>
    </source>
</evidence>
<organism evidence="1 2">
    <name type="scientific">Entomophthora muscae</name>
    <dbReference type="NCBI Taxonomy" id="34485"/>
    <lineage>
        <taxon>Eukaryota</taxon>
        <taxon>Fungi</taxon>
        <taxon>Fungi incertae sedis</taxon>
        <taxon>Zoopagomycota</taxon>
        <taxon>Entomophthoromycotina</taxon>
        <taxon>Entomophthoromycetes</taxon>
        <taxon>Entomophthorales</taxon>
        <taxon>Entomophthoraceae</taxon>
        <taxon>Entomophthora</taxon>
    </lineage>
</organism>
<reference evidence="1" key="1">
    <citation type="submission" date="2022-04" db="EMBL/GenBank/DDBJ databases">
        <title>Genome of the entomopathogenic fungus Entomophthora muscae.</title>
        <authorList>
            <person name="Elya C."/>
            <person name="Lovett B.R."/>
            <person name="Lee E."/>
            <person name="Macias A.M."/>
            <person name="Hajek A.E."/>
            <person name="De Bivort B.L."/>
            <person name="Kasson M.T."/>
            <person name="De Fine Licht H.H."/>
            <person name="Stajich J.E."/>
        </authorList>
    </citation>
    <scope>NUCLEOTIDE SEQUENCE</scope>
    <source>
        <strain evidence="1">Berkeley</strain>
    </source>
</reference>
<protein>
    <submittedName>
        <fullName evidence="1">Uncharacterized protein</fullName>
    </submittedName>
</protein>
<name>A0ACC2U668_9FUNG</name>
<evidence type="ECO:0000313" key="1">
    <source>
        <dbReference type="EMBL" id="KAJ9082353.1"/>
    </source>
</evidence>
<comment type="caution">
    <text evidence="1">The sequence shown here is derived from an EMBL/GenBank/DDBJ whole genome shotgun (WGS) entry which is preliminary data.</text>
</comment>
<dbReference type="Proteomes" id="UP001165960">
    <property type="component" value="Unassembled WGS sequence"/>
</dbReference>
<proteinExistence type="predicted"/>
<gene>
    <name evidence="1" type="ORF">DSO57_1005495</name>
</gene>
<keyword evidence="2" id="KW-1185">Reference proteome</keyword>
<dbReference type="EMBL" id="QTSX02001435">
    <property type="protein sequence ID" value="KAJ9082353.1"/>
    <property type="molecule type" value="Genomic_DNA"/>
</dbReference>
<sequence>MANPRDSLIIEKIKDFRVFSKEMPLIRNCYQFIKDNPRRANEFLMHLKTGMRNAPYLTIREPNMDMEAFDKELKATDTMRNLKDCLDSRRQVSTLENMQTLLMEIVLTSEEQMESVRFVIGYEIYRELKPKEIPGSEIGFVRNMLEVKTPITRKADDVVEVVVNTTLKELLGDTEDTFFQIDYSAIIDLEDVNVKISPILREYLKCKSAVEGVRFFASHQELLEIKYLRELYEQCYRYFLKGMYQEAKGLSVMYDVLKKSRRLKEMALDYFSKRENMVPSPKAANALYEQIEKHSANIRDNYISNFRYKFQAIPSYEFVAVVPNETEKNYPLFMCLTERLRQSLIEGSFTAVDEALRGMNPAGLKNSLTMCAIGGFFYFKRTIKSTDFGIMYKAVNKAIEKL</sequence>
<accession>A0ACC2U668</accession>